<dbReference type="Gene3D" id="1.10.10.60">
    <property type="entry name" value="Homeodomain-like"/>
    <property type="match status" value="1"/>
</dbReference>
<dbReference type="Proteomes" id="UP001153365">
    <property type="component" value="Unassembled WGS sequence"/>
</dbReference>
<organism evidence="5 6">
    <name type="scientific">Phakopsora pachyrhizi</name>
    <name type="common">Asian soybean rust disease fungus</name>
    <dbReference type="NCBI Taxonomy" id="170000"/>
    <lineage>
        <taxon>Eukaryota</taxon>
        <taxon>Fungi</taxon>
        <taxon>Dikarya</taxon>
        <taxon>Basidiomycota</taxon>
        <taxon>Pucciniomycotina</taxon>
        <taxon>Pucciniomycetes</taxon>
        <taxon>Pucciniales</taxon>
        <taxon>Phakopsoraceae</taxon>
        <taxon>Phakopsora</taxon>
    </lineage>
</organism>
<dbReference type="SUPFAM" id="SSF46689">
    <property type="entry name" value="Homeodomain-like"/>
    <property type="match status" value="1"/>
</dbReference>
<proteinExistence type="predicted"/>
<accession>A0AAV0BG52</accession>
<feature type="DNA-binding region" description="Homeobox" evidence="1">
    <location>
        <begin position="27"/>
        <end position="69"/>
    </location>
</feature>
<evidence type="ECO:0000256" key="2">
    <source>
        <dbReference type="RuleBase" id="RU000682"/>
    </source>
</evidence>
<feature type="domain" description="Homeobox" evidence="4">
    <location>
        <begin position="25"/>
        <end position="68"/>
    </location>
</feature>
<evidence type="ECO:0000256" key="3">
    <source>
        <dbReference type="SAM" id="MobiDB-lite"/>
    </source>
</evidence>
<evidence type="ECO:0000313" key="5">
    <source>
        <dbReference type="EMBL" id="CAH7684862.1"/>
    </source>
</evidence>
<feature type="region of interest" description="Disordered" evidence="3">
    <location>
        <begin position="71"/>
        <end position="104"/>
    </location>
</feature>
<dbReference type="EMBL" id="CALTRL010005689">
    <property type="protein sequence ID" value="CAH7684862.1"/>
    <property type="molecule type" value="Genomic_DNA"/>
</dbReference>
<sequence length="481" mass="54371">MSPGSTRRRAHVIPFGHPYSCTPILNQIFESNKSPSHGEVTAIMTQTGLKRKQITSWFWRKRKEALDINCPHQRHQFSSDNESSRNQRQKKIRTSRKGRRHLRDDFDDEVKDATYKPPTNSINSPIETMDDVSNLVTAVDFDNQSKVLSRLDAAERFPLNVSSNLRPLNQRTLKMENLSSSNDFTEPGGLNVQTEGYQLSPSTWFQARTECYCQPSLENPAASQQVLMRSSPCGEGIARTFVWPQMIEAPEQATGFQDLQMLLGNSLTDYPQCSKFFVQEQDFSVGDFGSESVDHLNNCEEAELRAQSSVAVDPGNLPFNSGPSSRTLYSDCYDFIPATTTNEFSTSNLMSFGEKINELNSRKSEFKDSREADTDLCGDYSNLLSSSTQDCLISSPNSSLVEQKEGENWIQKSDRNATIDSLDIESRKNSTKTLTSSFKQLEEDHRLFKFEEQLRDFMVGGNLFDQDDLEAFFNLTQAGTL</sequence>
<dbReference type="PROSITE" id="PS50071">
    <property type="entry name" value="HOMEOBOX_2"/>
    <property type="match status" value="1"/>
</dbReference>
<feature type="compositionally biased region" description="Basic residues" evidence="3">
    <location>
        <begin position="87"/>
        <end position="101"/>
    </location>
</feature>
<dbReference type="AlphaFoldDB" id="A0AAV0BG52"/>
<gene>
    <name evidence="5" type="ORF">PPACK8108_LOCUS19297</name>
</gene>
<reference evidence="5" key="1">
    <citation type="submission" date="2022-06" db="EMBL/GenBank/DDBJ databases">
        <authorList>
            <consortium name="SYNGENTA / RWTH Aachen University"/>
        </authorList>
    </citation>
    <scope>NUCLEOTIDE SEQUENCE</scope>
</reference>
<evidence type="ECO:0000313" key="6">
    <source>
        <dbReference type="Proteomes" id="UP001153365"/>
    </source>
</evidence>
<evidence type="ECO:0000259" key="4">
    <source>
        <dbReference type="PROSITE" id="PS50071"/>
    </source>
</evidence>
<comment type="caution">
    <text evidence="5">The sequence shown here is derived from an EMBL/GenBank/DDBJ whole genome shotgun (WGS) entry which is preliminary data.</text>
</comment>
<dbReference type="GO" id="GO:0005634">
    <property type="term" value="C:nucleus"/>
    <property type="evidence" value="ECO:0007669"/>
    <property type="project" value="UniProtKB-SubCell"/>
</dbReference>
<comment type="subcellular location">
    <subcellularLocation>
        <location evidence="1 2">Nucleus</location>
    </subcellularLocation>
</comment>
<dbReference type="SMART" id="SM00389">
    <property type="entry name" value="HOX"/>
    <property type="match status" value="1"/>
</dbReference>
<dbReference type="CDD" id="cd00086">
    <property type="entry name" value="homeodomain"/>
    <property type="match status" value="1"/>
</dbReference>
<keyword evidence="1 2" id="KW-0371">Homeobox</keyword>
<keyword evidence="1 2" id="KW-0238">DNA-binding</keyword>
<dbReference type="Pfam" id="PF00046">
    <property type="entry name" value="Homeodomain"/>
    <property type="match status" value="1"/>
</dbReference>
<dbReference type="InterPro" id="IPR009057">
    <property type="entry name" value="Homeodomain-like_sf"/>
</dbReference>
<keyword evidence="1 2" id="KW-0539">Nucleus</keyword>
<name>A0AAV0BG52_PHAPC</name>
<feature type="compositionally biased region" description="Polar residues" evidence="3">
    <location>
        <begin position="76"/>
        <end position="86"/>
    </location>
</feature>
<evidence type="ECO:0000256" key="1">
    <source>
        <dbReference type="PROSITE-ProRule" id="PRU00108"/>
    </source>
</evidence>
<protein>
    <submittedName>
        <fullName evidence="5">Expressed protein</fullName>
    </submittedName>
</protein>
<dbReference type="InterPro" id="IPR001356">
    <property type="entry name" value="HD"/>
</dbReference>
<dbReference type="GO" id="GO:0003677">
    <property type="term" value="F:DNA binding"/>
    <property type="evidence" value="ECO:0007669"/>
    <property type="project" value="UniProtKB-UniRule"/>
</dbReference>
<keyword evidence="6" id="KW-1185">Reference proteome</keyword>